<gene>
    <name evidence="2" type="ORF">HK57_00263</name>
</gene>
<reference evidence="2 3" key="1">
    <citation type="submission" date="2014-11" db="EMBL/GenBank/DDBJ databases">
        <title>Genomics derived discovery of secondary metabolites biosynthetic gene clusters in Aspergillus ustus.</title>
        <authorList>
            <person name="Pi B."/>
            <person name="Dai F."/>
            <person name="Song X."/>
            <person name="Zhu C."/>
            <person name="Li H."/>
            <person name="Yu D."/>
        </authorList>
    </citation>
    <scope>NUCLEOTIDE SEQUENCE [LARGE SCALE GENOMIC DNA]</scope>
    <source>
        <strain evidence="2 3">3.3904</strain>
    </source>
</reference>
<feature type="compositionally biased region" description="Polar residues" evidence="1">
    <location>
        <begin position="593"/>
        <end position="610"/>
    </location>
</feature>
<comment type="caution">
    <text evidence="2">The sequence shown here is derived from an EMBL/GenBank/DDBJ whole genome shotgun (WGS) entry which is preliminary data.</text>
</comment>
<dbReference type="AlphaFoldDB" id="A0A0C1BWI9"/>
<organism evidence="2 3">
    <name type="scientific">Aspergillus ustus</name>
    <dbReference type="NCBI Taxonomy" id="40382"/>
    <lineage>
        <taxon>Eukaryota</taxon>
        <taxon>Fungi</taxon>
        <taxon>Dikarya</taxon>
        <taxon>Ascomycota</taxon>
        <taxon>Pezizomycotina</taxon>
        <taxon>Eurotiomycetes</taxon>
        <taxon>Eurotiomycetidae</taxon>
        <taxon>Eurotiales</taxon>
        <taxon>Aspergillaceae</taxon>
        <taxon>Aspergillus</taxon>
        <taxon>Aspergillus subgen. Nidulantes</taxon>
    </lineage>
</organism>
<feature type="compositionally biased region" description="Polar residues" evidence="1">
    <location>
        <begin position="190"/>
        <end position="212"/>
    </location>
</feature>
<name>A0A0C1BWI9_ASPUT</name>
<protein>
    <submittedName>
        <fullName evidence="2">Peptidase (PNG1)</fullName>
    </submittedName>
</protein>
<feature type="region of interest" description="Disordered" evidence="1">
    <location>
        <begin position="554"/>
        <end position="610"/>
    </location>
</feature>
<accession>A0A0C1BWI9</accession>
<evidence type="ECO:0000313" key="2">
    <source>
        <dbReference type="EMBL" id="KIA75951.1"/>
    </source>
</evidence>
<dbReference type="EMBL" id="JOMC01000021">
    <property type="protein sequence ID" value="KIA75951.1"/>
    <property type="molecule type" value="Genomic_DNA"/>
</dbReference>
<proteinExistence type="predicted"/>
<evidence type="ECO:0000256" key="1">
    <source>
        <dbReference type="SAM" id="MobiDB-lite"/>
    </source>
</evidence>
<feature type="compositionally biased region" description="Polar residues" evidence="1">
    <location>
        <begin position="414"/>
        <end position="426"/>
    </location>
</feature>
<feature type="region of interest" description="Disordered" evidence="1">
    <location>
        <begin position="408"/>
        <end position="450"/>
    </location>
</feature>
<feature type="region of interest" description="Disordered" evidence="1">
    <location>
        <begin position="145"/>
        <end position="217"/>
    </location>
</feature>
<dbReference type="Proteomes" id="UP000053475">
    <property type="component" value="Unassembled WGS sequence"/>
</dbReference>
<feature type="compositionally biased region" description="Acidic residues" evidence="1">
    <location>
        <begin position="158"/>
        <end position="185"/>
    </location>
</feature>
<keyword evidence="3" id="KW-1185">Reference proteome</keyword>
<evidence type="ECO:0000313" key="3">
    <source>
        <dbReference type="Proteomes" id="UP000053475"/>
    </source>
</evidence>
<sequence>MRGRTAETARPYLVFSSEDEERRKTACQRVKDSNILKKFPTVKTTHARYPPEMRTWLQLLGDQVLGRGPGAESHTHIVDQDIYYKLSGSSMARELFIGRLLAVRPGRRATAGGIICVGNRSFYLTVYHVLEQEEHQQLLHDNELRNPINIGGSNGEQIEADYEEESEEEDEESEGEGEEFDDSGFEDGSPITSVAMTTTSYGDNGASETTEQLSERPQHGYKIDFSNLNEDLFITAQPPLRSSTTQPSHLAFTRLSSSAAIGRRSLDYLLIEIHQDDKEKINRFIAPQTVSHTVHVHEVASVGHQIQKVTIVSGCHGISSGSLFPTPRFIRLPKANNTQKIFSLKLDRYVQPGDCGSWVIDEASGSLYGHIFGGGVGTKTAYIIPADEIFEDIRQISRQPVFLPAAKDERQVISKKNSQPTLSRSLQLDPPQANETASKNLAHPAVPGGVKDRYQHPLRNIFDRALNTVLQVPSSRSQNLNATSNEASKIPASKNIAYPAVSGDVKDRYQHPLRNIFDRTFNDVHRVPSSRSQNMKTTSNEASKIRVNCLGPNQADLSLKTSPERSDVGRAATCLESSPPKEFKSSATDDDTSCWSYKPESSPSVFNYSP</sequence>